<dbReference type="NCBIfam" id="NF033554">
    <property type="entry name" value="floc_PepA"/>
    <property type="match status" value="1"/>
</dbReference>
<feature type="signal peptide" evidence="1">
    <location>
        <begin position="1"/>
        <end position="21"/>
    </location>
</feature>
<dbReference type="Pfam" id="PF07589">
    <property type="entry name" value="PEP-CTERM"/>
    <property type="match status" value="1"/>
</dbReference>
<reference evidence="4" key="1">
    <citation type="journal article" date="2019" name="Int. J. Syst. Evol. Microbiol.">
        <title>The Global Catalogue of Microorganisms (GCM) 10K type strain sequencing project: providing services to taxonomists for standard genome sequencing and annotation.</title>
        <authorList>
            <consortium name="The Broad Institute Genomics Platform"/>
            <consortium name="The Broad Institute Genome Sequencing Center for Infectious Disease"/>
            <person name="Wu L."/>
            <person name="Ma J."/>
        </authorList>
    </citation>
    <scope>NUCLEOTIDE SEQUENCE [LARGE SCALE GENOMIC DNA]</scope>
    <source>
        <strain evidence="4">SHR3</strain>
    </source>
</reference>
<dbReference type="Proteomes" id="UP001595974">
    <property type="component" value="Unassembled WGS sequence"/>
</dbReference>
<evidence type="ECO:0000313" key="3">
    <source>
        <dbReference type="EMBL" id="MFC5767927.1"/>
    </source>
</evidence>
<evidence type="ECO:0000313" key="4">
    <source>
        <dbReference type="Proteomes" id="UP001595974"/>
    </source>
</evidence>
<feature type="domain" description="Ice-binding protein C-terminal" evidence="2">
    <location>
        <begin position="248"/>
        <end position="271"/>
    </location>
</feature>
<protein>
    <submittedName>
        <fullName evidence="3">Flocculation-associated PEP-CTERM protein PepA</fullName>
    </submittedName>
</protein>
<dbReference type="RefSeq" id="WP_096445479.1">
    <property type="nucleotide sequence ID" value="NZ_JBHSOG010000006.1"/>
</dbReference>
<dbReference type="NCBIfam" id="TIGR02595">
    <property type="entry name" value="PEP_CTERM"/>
    <property type="match status" value="1"/>
</dbReference>
<comment type="caution">
    <text evidence="3">The sequence shown here is derived from an EMBL/GenBank/DDBJ whole genome shotgun (WGS) entry which is preliminary data.</text>
</comment>
<evidence type="ECO:0000256" key="1">
    <source>
        <dbReference type="SAM" id="SignalP"/>
    </source>
</evidence>
<evidence type="ECO:0000259" key="2">
    <source>
        <dbReference type="Pfam" id="PF07589"/>
    </source>
</evidence>
<accession>A0ABW1AL25</accession>
<feature type="chain" id="PRO_5046989878" evidence="1">
    <location>
        <begin position="22"/>
        <end position="275"/>
    </location>
</feature>
<organism evidence="3 4">
    <name type="scientific">Thauera sinica</name>
    <dbReference type="NCBI Taxonomy" id="2665146"/>
    <lineage>
        <taxon>Bacteria</taxon>
        <taxon>Pseudomonadati</taxon>
        <taxon>Pseudomonadota</taxon>
        <taxon>Betaproteobacteria</taxon>
        <taxon>Rhodocyclales</taxon>
        <taxon>Zoogloeaceae</taxon>
        <taxon>Thauera</taxon>
    </lineage>
</organism>
<keyword evidence="1" id="KW-0732">Signal</keyword>
<dbReference type="EMBL" id="JBHSOG010000006">
    <property type="protein sequence ID" value="MFC5767927.1"/>
    <property type="molecule type" value="Genomic_DNA"/>
</dbReference>
<keyword evidence="4" id="KW-1185">Reference proteome</keyword>
<sequence>MKLTKALAVASMVLTSAAANAEVFLQNWKLDADGAAGAGAAVVVSEFMDLIGASYIETSGTPYPNFTFKDAGAFRVAGLDGTSAAPSSAEITAIFTGTGTGTLGGAINFDTTSTFSMYSDTAFDFGGTNGTFGADNGTLIGSFKLVLGFGEVNATGIPNGQLTLKFLATDLLAGYFFDENGIDLSTKVADELLFGFVTTNASYTGNPTANVRSEIAGELFNDAFGAPANTNTPPGDFYVSNNGQYRWSVPEPGSLALIGAGLMGAFGIRRRRTAA</sequence>
<name>A0ABW1AL25_9RHOO</name>
<proteinExistence type="predicted"/>
<gene>
    <name evidence="3" type="primary">pepA</name>
    <name evidence="3" type="ORF">ACFPTN_00925</name>
</gene>
<dbReference type="InterPro" id="IPR013424">
    <property type="entry name" value="Ice-binding_C"/>
</dbReference>